<dbReference type="FunFam" id="3.40.50.300:FF:000727">
    <property type="entry name" value="Protein SEY1 homolog"/>
    <property type="match status" value="1"/>
</dbReference>
<evidence type="ECO:0000256" key="11">
    <source>
        <dbReference type="SAM" id="MobiDB-lite"/>
    </source>
</evidence>
<dbReference type="VEuPathDB" id="CryptoDB:Cvel_22186"/>
<dbReference type="InterPro" id="IPR027417">
    <property type="entry name" value="P-loop_NTPase"/>
</dbReference>
<evidence type="ECO:0000256" key="4">
    <source>
        <dbReference type="ARBA" id="ARBA00022801"/>
    </source>
</evidence>
<comment type="similarity">
    <text evidence="10">Belongs to the TRAFAC class dynamin-like GTPase superfamily. GB1/RHD3 GTPase family. RHD3 subfamily.</text>
</comment>
<comment type="subcellular location">
    <subcellularLocation>
        <location evidence="1 10">Endoplasmic reticulum membrane</location>
        <topology evidence="1 10">Multi-pass membrane protein</topology>
    </subcellularLocation>
</comment>
<keyword evidence="8 10" id="KW-0472">Membrane</keyword>
<keyword evidence="7 10" id="KW-0342">GTP-binding</keyword>
<dbReference type="Pfam" id="PF20428">
    <property type="entry name" value="Sey1_3HB"/>
    <property type="match status" value="2"/>
</dbReference>
<feature type="binding site" evidence="10">
    <location>
        <begin position="44"/>
        <end position="51"/>
    </location>
    <ligand>
        <name>GTP</name>
        <dbReference type="ChEBI" id="CHEBI:37565"/>
    </ligand>
</feature>
<evidence type="ECO:0000256" key="10">
    <source>
        <dbReference type="HAMAP-Rule" id="MF_03109"/>
    </source>
</evidence>
<dbReference type="EMBL" id="CDMZ01001275">
    <property type="protein sequence ID" value="CEM30110.1"/>
    <property type="molecule type" value="Genomic_DNA"/>
</dbReference>
<evidence type="ECO:0000313" key="14">
    <source>
        <dbReference type="EMBL" id="CEM30110.1"/>
    </source>
</evidence>
<dbReference type="PhylomeDB" id="A0A0G4GJQ1"/>
<dbReference type="AlphaFoldDB" id="A0A0G4GJQ1"/>
<feature type="transmembrane region" description="Helical" evidence="12">
    <location>
        <begin position="742"/>
        <end position="759"/>
    </location>
</feature>
<dbReference type="PROSITE" id="PS51715">
    <property type="entry name" value="G_GB1_RHD3"/>
    <property type="match status" value="1"/>
</dbReference>
<gene>
    <name evidence="14" type="ORF">Cvel_22186</name>
</gene>
<evidence type="ECO:0000256" key="3">
    <source>
        <dbReference type="ARBA" id="ARBA00022741"/>
    </source>
</evidence>
<feature type="region of interest" description="Disordered" evidence="11">
    <location>
        <begin position="399"/>
        <end position="421"/>
    </location>
</feature>
<dbReference type="InterPro" id="IPR008803">
    <property type="entry name" value="RHD3/Sey1"/>
</dbReference>
<dbReference type="SUPFAM" id="SSF52540">
    <property type="entry name" value="P-loop containing nucleoside triphosphate hydrolases"/>
    <property type="match status" value="1"/>
</dbReference>
<dbReference type="InterPro" id="IPR046758">
    <property type="entry name" value="Sey1/RHD3-like_3HB"/>
</dbReference>
<dbReference type="GO" id="GO:0005525">
    <property type="term" value="F:GTP binding"/>
    <property type="evidence" value="ECO:0007669"/>
    <property type="project" value="UniProtKB-UniRule"/>
</dbReference>
<evidence type="ECO:0000256" key="1">
    <source>
        <dbReference type="ARBA" id="ARBA00004477"/>
    </source>
</evidence>
<keyword evidence="4 10" id="KW-0378">Hydrolase</keyword>
<sequence length="796" mass="87941">MSNSSNFIQIVNYDGDFVGDVSTFIKEASLQKTGLDYSVVTVLGCQSSGKSTLLNRLFKTSFQVMDASAGRGQTTKGLWMALNKGVDDRNIVVVDVEGTDSKERGEDRQTFEHRASLFSLAVADCVIVNMWYHDIGRYTASNYGLLQTVLEVNLELFGHDHKDKAKTLLLFIIRDHAEAQTPLAALEKMILKDVHEIWDEKVRKPEGLETLPAERFFEFKIVGLPSLFVVPEKFNEASTELQNRFSKGKAKASDKFLKDTYSREVPADGFPIYCRQVWETIVSAKQLDIPTQKEMVGTFRCEEIKVQVVAGLQAEIAKMNALVEKGEDPNLPAKVKAVLQEGLEEYSEPASRYSKDIFEKKRSELLQAMKAALGRPVGLHIGHLRERLAREADRRLAAAVSTKGDKSSSDSGASSSREEKWAGFSDTVNQWKSDALKRFDDELEAFDTDLPEVGKVSFEGTEAKAAFGVSLSASVERIRGEEVQRLRAAVRESVSRELEKVDALLENANLQGDKFWNEVSEICATSYRSCGKTFNSSAGGLGLQMGSEEGGVEEGGEKLLQVLGGGGDAEASAEDSEAALLQVAALEIEGLLRARLERVAQSLPQRVVEKFKVLFEADEDDTPRQWIAMSPSEIQKAFVKARDAALPLIDTFEKLRVDTRTFESCPAPVEVKRRFSKPVFSEGRKEAVKEKATSMMKRECSRAQEIQAAGGAPAKLPLWAYFAFLILGWNEIVMVLSNPATFFFLGILAVVGIVAFYTGNKKMMLDLGRQALGMSTSFLLPVLQSVHSAVAPQVRA</sequence>
<comment type="function">
    <text evidence="10">Probable GTP-binding protein that may be involved in cell development.</text>
</comment>
<proteinExistence type="inferred from homology"/>
<keyword evidence="3 10" id="KW-0547">Nucleotide-binding</keyword>
<keyword evidence="2 10" id="KW-0812">Transmembrane</keyword>
<evidence type="ECO:0000256" key="12">
    <source>
        <dbReference type="SAM" id="Phobius"/>
    </source>
</evidence>
<name>A0A0G4GJQ1_9ALVE</name>
<keyword evidence="6 10" id="KW-1133">Transmembrane helix</keyword>
<keyword evidence="5 10" id="KW-0256">Endoplasmic reticulum</keyword>
<feature type="domain" description="GB1/RHD3-type G" evidence="13">
    <location>
        <begin position="34"/>
        <end position="178"/>
    </location>
</feature>
<evidence type="ECO:0000256" key="8">
    <source>
        <dbReference type="ARBA" id="ARBA00023136"/>
    </source>
</evidence>
<dbReference type="PANTHER" id="PTHR45923:SF2">
    <property type="entry name" value="PROTEIN SEY1"/>
    <property type="match status" value="1"/>
</dbReference>
<evidence type="ECO:0000256" key="9">
    <source>
        <dbReference type="ARBA" id="ARBA00029381"/>
    </source>
</evidence>
<protein>
    <recommendedName>
        <fullName evidence="10">Protein SEY1 homolog</fullName>
        <ecNumber evidence="10">3.6.5.-</ecNumber>
    </recommendedName>
</protein>
<reference evidence="14" key="1">
    <citation type="submission" date="2014-11" db="EMBL/GenBank/DDBJ databases">
        <authorList>
            <person name="Otto D Thomas"/>
            <person name="Naeem Raeece"/>
        </authorList>
    </citation>
    <scope>NUCLEOTIDE SEQUENCE</scope>
</reference>
<dbReference type="PANTHER" id="PTHR45923">
    <property type="entry name" value="PROTEIN SEY1"/>
    <property type="match status" value="1"/>
</dbReference>
<comment type="function">
    <text evidence="9">Probable GTP-binding protein involved in generating and maintaining the structure of the tubular endoplasmic reticulum network.</text>
</comment>
<dbReference type="EC" id="3.6.5.-" evidence="10"/>
<feature type="topological domain" description="Cytoplasmic" evidence="10">
    <location>
        <begin position="761"/>
        <end position="796"/>
    </location>
</feature>
<organism evidence="14">
    <name type="scientific">Chromera velia CCMP2878</name>
    <dbReference type="NCBI Taxonomy" id="1169474"/>
    <lineage>
        <taxon>Eukaryota</taxon>
        <taxon>Sar</taxon>
        <taxon>Alveolata</taxon>
        <taxon>Colpodellida</taxon>
        <taxon>Chromeraceae</taxon>
        <taxon>Chromera</taxon>
    </lineage>
</organism>
<dbReference type="GO" id="GO:0005789">
    <property type="term" value="C:endoplasmic reticulum membrane"/>
    <property type="evidence" value="ECO:0007669"/>
    <property type="project" value="UniProtKB-SubCell"/>
</dbReference>
<feature type="topological domain" description="Lumenal" evidence="10">
    <location>
        <begin position="737"/>
        <end position="739"/>
    </location>
</feature>
<dbReference type="CDD" id="cd01851">
    <property type="entry name" value="GBP"/>
    <property type="match status" value="1"/>
</dbReference>
<evidence type="ECO:0000259" key="13">
    <source>
        <dbReference type="PROSITE" id="PS51715"/>
    </source>
</evidence>
<dbReference type="Gene3D" id="3.40.50.300">
    <property type="entry name" value="P-loop containing nucleotide triphosphate hydrolases"/>
    <property type="match status" value="1"/>
</dbReference>
<evidence type="ECO:0000256" key="2">
    <source>
        <dbReference type="ARBA" id="ARBA00022692"/>
    </source>
</evidence>
<dbReference type="HAMAP" id="MF_03109">
    <property type="entry name" value="Sey1"/>
    <property type="match status" value="1"/>
</dbReference>
<evidence type="ECO:0000256" key="5">
    <source>
        <dbReference type="ARBA" id="ARBA00022824"/>
    </source>
</evidence>
<dbReference type="GO" id="GO:0003924">
    <property type="term" value="F:GTPase activity"/>
    <property type="evidence" value="ECO:0007669"/>
    <property type="project" value="UniProtKB-UniRule"/>
</dbReference>
<dbReference type="InterPro" id="IPR030386">
    <property type="entry name" value="G_GB1_RHD3_dom"/>
</dbReference>
<dbReference type="Pfam" id="PF05879">
    <property type="entry name" value="RHD3_GTPase"/>
    <property type="match status" value="1"/>
</dbReference>
<dbReference type="GO" id="GO:0016320">
    <property type="term" value="P:endoplasmic reticulum membrane fusion"/>
    <property type="evidence" value="ECO:0007669"/>
    <property type="project" value="TreeGrafter"/>
</dbReference>
<feature type="topological domain" description="Cytoplasmic" evidence="10">
    <location>
        <begin position="1"/>
        <end position="715"/>
    </location>
</feature>
<evidence type="ECO:0000256" key="6">
    <source>
        <dbReference type="ARBA" id="ARBA00022989"/>
    </source>
</evidence>
<accession>A0A0G4GJQ1</accession>
<evidence type="ECO:0000256" key="7">
    <source>
        <dbReference type="ARBA" id="ARBA00023134"/>
    </source>
</evidence>